<dbReference type="RefSeq" id="WP_102647955.1">
    <property type="nucleotide sequence ID" value="NZ_PNYA01000025.1"/>
</dbReference>
<keyword evidence="1" id="KW-0732">Signal</keyword>
<keyword evidence="3" id="KW-1185">Reference proteome</keyword>
<accession>A0A2N7VGT9</accession>
<dbReference type="AlphaFoldDB" id="A0A2N7VGT9"/>
<dbReference type="Proteomes" id="UP000235616">
    <property type="component" value="Unassembled WGS sequence"/>
</dbReference>
<evidence type="ECO:0000313" key="2">
    <source>
        <dbReference type="EMBL" id="PMS16368.1"/>
    </source>
</evidence>
<evidence type="ECO:0000256" key="1">
    <source>
        <dbReference type="SAM" id="SignalP"/>
    </source>
</evidence>
<dbReference type="OrthoDB" id="9035218at2"/>
<proteinExistence type="predicted"/>
<name>A0A2N7VGT9_9BURK</name>
<evidence type="ECO:0008006" key="4">
    <source>
        <dbReference type="Google" id="ProtNLM"/>
    </source>
</evidence>
<gene>
    <name evidence="2" type="ORF">C0Z18_24045</name>
</gene>
<sequence>MKVSTMTTMALLSASCFAAPIHTGKFDSATAHAALAAARANAAPVAPPAPDVMSDPGALRGHWRRIALPKQHELASHFAAHERRART</sequence>
<dbReference type="PROSITE" id="PS51257">
    <property type="entry name" value="PROKAR_LIPOPROTEIN"/>
    <property type="match status" value="1"/>
</dbReference>
<evidence type="ECO:0000313" key="3">
    <source>
        <dbReference type="Proteomes" id="UP000235616"/>
    </source>
</evidence>
<comment type="caution">
    <text evidence="2">The sequence shown here is derived from an EMBL/GenBank/DDBJ whole genome shotgun (WGS) entry which is preliminary data.</text>
</comment>
<reference evidence="2 3" key="1">
    <citation type="submission" date="2018-01" db="EMBL/GenBank/DDBJ databases">
        <title>Whole genome analyses suggest that Burkholderia sensu lato contains two further novel genera in the rhizoxinica-symbiotica group Mycetohabitans gen. nov., and Trinickia gen. nov.: implications for the evolution of diazotrophy and nodulation in the Burkholderiaceae.</title>
        <authorList>
            <person name="Estrada-de los Santos P."/>
            <person name="Palmer M."/>
            <person name="Chavez-Ramirez B."/>
            <person name="Beukes C."/>
            <person name="Steenkamp E.T."/>
            <person name="Hirsch A.M."/>
            <person name="Manyaka P."/>
            <person name="Maluk M."/>
            <person name="Lafos M."/>
            <person name="Crook M."/>
            <person name="Gross E."/>
            <person name="Simon M.F."/>
            <person name="Bueno dos Reis Junior F."/>
            <person name="Poole P.S."/>
            <person name="Venter S.N."/>
            <person name="James E.K."/>
        </authorList>
    </citation>
    <scope>NUCLEOTIDE SEQUENCE [LARGE SCALE GENOMIC DNA]</scope>
    <source>
        <strain evidence="2 3">GIMN1.004</strain>
    </source>
</reference>
<dbReference type="EMBL" id="PNYA01000025">
    <property type="protein sequence ID" value="PMS16368.1"/>
    <property type="molecule type" value="Genomic_DNA"/>
</dbReference>
<feature type="signal peptide" evidence="1">
    <location>
        <begin position="1"/>
        <end position="18"/>
    </location>
</feature>
<feature type="chain" id="PRO_5014834615" description="DUF4148 domain-containing protein" evidence="1">
    <location>
        <begin position="19"/>
        <end position="87"/>
    </location>
</feature>
<organism evidence="2 3">
    <name type="scientific">Trinickia dabaoshanensis</name>
    <dbReference type="NCBI Taxonomy" id="564714"/>
    <lineage>
        <taxon>Bacteria</taxon>
        <taxon>Pseudomonadati</taxon>
        <taxon>Pseudomonadota</taxon>
        <taxon>Betaproteobacteria</taxon>
        <taxon>Burkholderiales</taxon>
        <taxon>Burkholderiaceae</taxon>
        <taxon>Trinickia</taxon>
    </lineage>
</organism>
<protein>
    <recommendedName>
        <fullName evidence="4">DUF4148 domain-containing protein</fullName>
    </recommendedName>
</protein>